<dbReference type="SUPFAM" id="SSF53178">
    <property type="entry name" value="Peptidyl-tRNA hydrolase-like"/>
    <property type="match status" value="1"/>
</dbReference>
<evidence type="ECO:0000256" key="6">
    <source>
        <dbReference type="ARBA" id="ARBA00050038"/>
    </source>
</evidence>
<dbReference type="EC" id="3.1.1.29" evidence="1 7"/>
<proteinExistence type="inferred from homology"/>
<dbReference type="AlphaFoldDB" id="A0A0G1RJ50"/>
<dbReference type="InterPro" id="IPR018171">
    <property type="entry name" value="Pept_tRNA_hydro_CS"/>
</dbReference>
<protein>
    <recommendedName>
        <fullName evidence="6 7">Peptidyl-tRNA hydrolase</fullName>
        <ecNumber evidence="1 7">3.1.1.29</ecNumber>
    </recommendedName>
</protein>
<comment type="caution">
    <text evidence="9">The sequence shown here is derived from an EMBL/GenBank/DDBJ whole genome shotgun (WGS) entry which is preliminary data.</text>
</comment>
<dbReference type="NCBIfam" id="TIGR00447">
    <property type="entry name" value="pth"/>
    <property type="match status" value="1"/>
</dbReference>
<evidence type="ECO:0000256" key="1">
    <source>
        <dbReference type="ARBA" id="ARBA00013260"/>
    </source>
</evidence>
<keyword evidence="2" id="KW-0820">tRNA-binding</keyword>
<comment type="similarity">
    <text evidence="5 8">Belongs to the PTH family.</text>
</comment>
<evidence type="ECO:0000313" key="9">
    <source>
        <dbReference type="EMBL" id="KKU57156.1"/>
    </source>
</evidence>
<comment type="catalytic activity">
    <reaction evidence="7">
        <text>an N-acyl-L-alpha-aminoacyl-tRNA + H2O = an N-acyl-L-amino acid + a tRNA + H(+)</text>
        <dbReference type="Rhea" id="RHEA:54448"/>
        <dbReference type="Rhea" id="RHEA-COMP:10123"/>
        <dbReference type="Rhea" id="RHEA-COMP:13883"/>
        <dbReference type="ChEBI" id="CHEBI:15377"/>
        <dbReference type="ChEBI" id="CHEBI:15378"/>
        <dbReference type="ChEBI" id="CHEBI:59874"/>
        <dbReference type="ChEBI" id="CHEBI:78442"/>
        <dbReference type="ChEBI" id="CHEBI:138191"/>
        <dbReference type="EC" id="3.1.1.29"/>
    </reaction>
</comment>
<dbReference type="PATRIC" id="fig|1618358.3.peg.837"/>
<dbReference type="CDD" id="cd00462">
    <property type="entry name" value="PTH"/>
    <property type="match status" value="1"/>
</dbReference>
<organism evidence="9 10">
    <name type="scientific">Candidatus Amesbacteria bacterium GW2011_GWA2_47_11b</name>
    <dbReference type="NCBI Taxonomy" id="1618358"/>
    <lineage>
        <taxon>Bacteria</taxon>
        <taxon>Candidatus Amesiibacteriota</taxon>
    </lineage>
</organism>
<evidence type="ECO:0000256" key="8">
    <source>
        <dbReference type="RuleBase" id="RU004320"/>
    </source>
</evidence>
<dbReference type="PROSITE" id="PS01195">
    <property type="entry name" value="PEPT_TRNA_HYDROL_1"/>
    <property type="match status" value="1"/>
</dbReference>
<gene>
    <name evidence="9" type="ORF">UX80_C0024G0022</name>
</gene>
<dbReference type="InterPro" id="IPR001328">
    <property type="entry name" value="Pept_tRNA_hydro"/>
</dbReference>
<dbReference type="Proteomes" id="UP000034307">
    <property type="component" value="Unassembled WGS sequence"/>
</dbReference>
<sequence length="166" mass="18513">MKIIVGLGNPGVEYAGTRHNMGVALVERLASSSDYGWRKHYDALVYKTPDVVLVKTRDVFMNESGRLLQGLPEGELYIAHDDLDLKLGEYKIQFGRGPKDHNGVESVERALGTKDFWRVRIGIDNRTTPIDGESYVLQKFTAEEKGILDNTLDAIVKAIIPDQKPG</sequence>
<evidence type="ECO:0000256" key="3">
    <source>
        <dbReference type="ARBA" id="ARBA00022801"/>
    </source>
</evidence>
<dbReference type="GO" id="GO:0004045">
    <property type="term" value="F:peptidyl-tRNA hydrolase activity"/>
    <property type="evidence" value="ECO:0007669"/>
    <property type="project" value="UniProtKB-EC"/>
</dbReference>
<evidence type="ECO:0000313" key="10">
    <source>
        <dbReference type="Proteomes" id="UP000034307"/>
    </source>
</evidence>
<keyword evidence="3 7" id="KW-0378">Hydrolase</keyword>
<dbReference type="EMBL" id="LCNO01000024">
    <property type="protein sequence ID" value="KKU57156.1"/>
    <property type="molecule type" value="Genomic_DNA"/>
</dbReference>
<accession>A0A0G1RJ50</accession>
<name>A0A0G1RJ50_9BACT</name>
<dbReference type="PANTHER" id="PTHR17224">
    <property type="entry name" value="PEPTIDYL-TRNA HYDROLASE"/>
    <property type="match status" value="1"/>
</dbReference>
<evidence type="ECO:0000256" key="4">
    <source>
        <dbReference type="ARBA" id="ARBA00022884"/>
    </source>
</evidence>
<dbReference type="PANTHER" id="PTHR17224:SF1">
    <property type="entry name" value="PEPTIDYL-TRNA HYDROLASE"/>
    <property type="match status" value="1"/>
</dbReference>
<evidence type="ECO:0000256" key="7">
    <source>
        <dbReference type="RuleBase" id="RU000673"/>
    </source>
</evidence>
<dbReference type="InterPro" id="IPR036416">
    <property type="entry name" value="Pept_tRNA_hydro_sf"/>
</dbReference>
<dbReference type="GO" id="GO:0000049">
    <property type="term" value="F:tRNA binding"/>
    <property type="evidence" value="ECO:0007669"/>
    <property type="project" value="UniProtKB-KW"/>
</dbReference>
<dbReference type="Pfam" id="PF01195">
    <property type="entry name" value="Pept_tRNA_hydro"/>
    <property type="match status" value="1"/>
</dbReference>
<evidence type="ECO:0000256" key="5">
    <source>
        <dbReference type="ARBA" id="ARBA00038063"/>
    </source>
</evidence>
<dbReference type="Gene3D" id="3.40.50.1470">
    <property type="entry name" value="Peptidyl-tRNA hydrolase"/>
    <property type="match status" value="1"/>
</dbReference>
<reference evidence="9 10" key="1">
    <citation type="journal article" date="2015" name="Nature">
        <title>rRNA introns, odd ribosomes, and small enigmatic genomes across a large radiation of phyla.</title>
        <authorList>
            <person name="Brown C.T."/>
            <person name="Hug L.A."/>
            <person name="Thomas B.C."/>
            <person name="Sharon I."/>
            <person name="Castelle C.J."/>
            <person name="Singh A."/>
            <person name="Wilkins M.J."/>
            <person name="Williams K.H."/>
            <person name="Banfield J.F."/>
        </authorList>
    </citation>
    <scope>NUCLEOTIDE SEQUENCE [LARGE SCALE GENOMIC DNA]</scope>
</reference>
<keyword evidence="4" id="KW-0694">RNA-binding</keyword>
<dbReference type="STRING" id="1618358.UX80_C0024G0022"/>
<evidence type="ECO:0000256" key="2">
    <source>
        <dbReference type="ARBA" id="ARBA00022555"/>
    </source>
</evidence>